<feature type="region of interest" description="Disordered" evidence="3">
    <location>
        <begin position="336"/>
        <end position="359"/>
    </location>
</feature>
<feature type="compositionally biased region" description="Polar residues" evidence="3">
    <location>
        <begin position="935"/>
        <end position="946"/>
    </location>
</feature>
<dbReference type="AlphaFoldDB" id="A0ABD3SL92"/>
<protein>
    <submittedName>
        <fullName evidence="4">Uncharacterized protein</fullName>
    </submittedName>
</protein>
<feature type="region of interest" description="Disordered" evidence="3">
    <location>
        <begin position="193"/>
        <end position="283"/>
    </location>
</feature>
<feature type="compositionally biased region" description="Basic and acidic residues" evidence="3">
    <location>
        <begin position="699"/>
        <end position="722"/>
    </location>
</feature>
<comment type="similarity">
    <text evidence="1">Belongs to the IST1 family.</text>
</comment>
<feature type="compositionally biased region" description="Polar residues" evidence="3">
    <location>
        <begin position="848"/>
        <end position="858"/>
    </location>
</feature>
<sequence length="1065" mass="118541">MKKSKFLQNSKDLLSRSFNPAKCKTSLRLGASRLKLLRNKKQVQLNQMKREISQLIESGQDQTARIRVEHVIREENMMAAYDLLEIYCELIVARLPIIESQKNCPIDLKEAIASVLFASPRCGDVPELLDVRKNFTAKYGKDFTTAAIELRPACGVSRMLVEKLSATAPDGQAKIKILSAIAEEFNVKWDPKSFEEKDSVTPSDLLNGSNTSGNESKVYVEPSRMESPVVKAPPSNNKMHTTPLNFSQTSSANTTFHPNERPPALGDERSQLLQGDSNTIPPDRQRWNMEFKDATAAAQAAAESAERASMAARAAAELSICGRTTKQYSTESHKPDIYILKNEGPESHTKSKLTSEQNYEEFVERSSSERTRLHNEKIDGIQTDDLKTAGKFREDGRGGTKIYSESASSKSKALTDDVLLNHGFPVVDRHSRKNSSEEDYDIGVNMKKHLSTYEAEIANGSPDKSENIREERVGKQLSVKSFRSSISDDVNIFATSEDTKFGYDSGEEPFVGAGKEYAHEEASPKSSHESASVFFDKFDSDTDDPGFDIGPKYDEQEPEFHFPSPSQKSSEHLSINTDSLSPKSSSSKVTNSTPSLFFTRKNSSPDFSENLTSVNSSELDSSMPMTFDESDGPASDSDEDINISRHTAIDRDLSSEISINGQSIGLQFSDEHGQSVGSSFKENGYSGFDRKHLPLSSDDELKSDEMNKERNQRKILDADSPEKISPGKLSAGHPTLGYKKSQMEPNDLGKEASPDNEGLNFDKLTGGLRHKGYNRPPYMKNRFDESSSLKEETTTTIESPKNSTMFDHMKSSRTPELYSHDSESSEEEDFLPKSSSAGKEMKTKLNIRASNSIFGSDNSDLDEDAPKDNYLTRKNHIQSGISRRTKASPSSGTNSYSKTRVTSEALYSDAGMDRKPTTSYISKPPKEPQTEKRNSSQWENYEQPSSAKLAIKPAKSNFWGPPEQSKEVKSATQDPEASRATKPTKPTNSTDHLSSIQESKIFRKSSGIEEPARKTETSVRIENPRATTYNKTSSNKDENPKKERHVHPKLPDYDTLVQSLRMNRT</sequence>
<feature type="compositionally biased region" description="Polar residues" evidence="3">
    <location>
        <begin position="271"/>
        <end position="280"/>
    </location>
</feature>
<dbReference type="FunFam" id="1.20.1260.60:FF:000003">
    <property type="entry name" value="IST1-like protein isoform A"/>
    <property type="match status" value="1"/>
</dbReference>
<dbReference type="PANTHER" id="PTHR12161">
    <property type="entry name" value="IST1 FAMILY MEMBER"/>
    <property type="match status" value="1"/>
</dbReference>
<feature type="compositionally biased region" description="Polar residues" evidence="3">
    <location>
        <begin position="234"/>
        <end position="257"/>
    </location>
</feature>
<feature type="compositionally biased region" description="Polar residues" evidence="3">
    <location>
        <begin position="564"/>
        <end position="578"/>
    </location>
</feature>
<feature type="compositionally biased region" description="Low complexity" evidence="3">
    <location>
        <begin position="579"/>
        <end position="596"/>
    </location>
</feature>
<gene>
    <name evidence="4" type="ORF">ACJIZ3_021266</name>
</gene>
<evidence type="ECO:0000256" key="1">
    <source>
        <dbReference type="ARBA" id="ARBA00005536"/>
    </source>
</evidence>
<dbReference type="Pfam" id="PF03398">
    <property type="entry name" value="Ist1"/>
    <property type="match status" value="1"/>
</dbReference>
<feature type="region of interest" description="Disordered" evidence="3">
    <location>
        <begin position="665"/>
        <end position="1065"/>
    </location>
</feature>
<organism evidence="4 5">
    <name type="scientific">Penstemon smallii</name>
    <dbReference type="NCBI Taxonomy" id="265156"/>
    <lineage>
        <taxon>Eukaryota</taxon>
        <taxon>Viridiplantae</taxon>
        <taxon>Streptophyta</taxon>
        <taxon>Embryophyta</taxon>
        <taxon>Tracheophyta</taxon>
        <taxon>Spermatophyta</taxon>
        <taxon>Magnoliopsida</taxon>
        <taxon>eudicotyledons</taxon>
        <taxon>Gunneridae</taxon>
        <taxon>Pentapetalae</taxon>
        <taxon>asterids</taxon>
        <taxon>lamiids</taxon>
        <taxon>Lamiales</taxon>
        <taxon>Plantaginaceae</taxon>
        <taxon>Cheloneae</taxon>
        <taxon>Penstemon</taxon>
    </lineage>
</organism>
<feature type="compositionally biased region" description="Basic and acidic residues" evidence="3">
    <location>
        <begin position="781"/>
        <end position="793"/>
    </location>
</feature>
<feature type="compositionally biased region" description="Polar residues" evidence="3">
    <location>
        <begin position="600"/>
        <end position="624"/>
    </location>
</feature>
<feature type="compositionally biased region" description="Polar residues" evidence="3">
    <location>
        <begin position="877"/>
        <end position="902"/>
    </location>
</feature>
<feature type="coiled-coil region" evidence="2">
    <location>
        <begin position="31"/>
        <end position="58"/>
    </location>
</feature>
<dbReference type="InterPro" id="IPR005061">
    <property type="entry name" value="Ist1"/>
</dbReference>
<feature type="compositionally biased region" description="Basic and acidic residues" evidence="3">
    <location>
        <begin position="924"/>
        <end position="934"/>
    </location>
</feature>
<reference evidence="4 5" key="1">
    <citation type="submission" date="2024-12" db="EMBL/GenBank/DDBJ databases">
        <title>The unique morphological basis and parallel evolutionary history of personate flowers in Penstemon.</title>
        <authorList>
            <person name="Depatie T.H."/>
            <person name="Wessinger C.A."/>
        </authorList>
    </citation>
    <scope>NUCLEOTIDE SEQUENCE [LARGE SCALE GENOMIC DNA]</scope>
    <source>
        <strain evidence="4">WTNN_2</strain>
        <tissue evidence="4">Leaf</tissue>
    </source>
</reference>
<evidence type="ECO:0000256" key="2">
    <source>
        <dbReference type="SAM" id="Coils"/>
    </source>
</evidence>
<feature type="compositionally biased region" description="Basic and acidic residues" evidence="3">
    <location>
        <begin position="1006"/>
        <end position="1023"/>
    </location>
</feature>
<comment type="caution">
    <text evidence="4">The sequence shown here is derived from an EMBL/GenBank/DDBJ whole genome shotgun (WGS) entry which is preliminary data.</text>
</comment>
<proteinExistence type="inferred from homology"/>
<evidence type="ECO:0000313" key="5">
    <source>
        <dbReference type="Proteomes" id="UP001634393"/>
    </source>
</evidence>
<accession>A0ABD3SL92</accession>
<feature type="compositionally biased region" description="Basic and acidic residues" evidence="3">
    <location>
        <begin position="551"/>
        <end position="560"/>
    </location>
</feature>
<dbReference type="InterPro" id="IPR042277">
    <property type="entry name" value="IST1-like"/>
</dbReference>
<feature type="compositionally biased region" description="Polar residues" evidence="3">
    <location>
        <begin position="200"/>
        <end position="215"/>
    </location>
</feature>
<feature type="region of interest" description="Disordered" evidence="3">
    <location>
        <begin position="512"/>
        <end position="640"/>
    </location>
</feature>
<evidence type="ECO:0000256" key="3">
    <source>
        <dbReference type="SAM" id="MobiDB-lite"/>
    </source>
</evidence>
<name>A0ABD3SL92_9LAMI</name>
<dbReference type="EMBL" id="JBJXBP010000006">
    <property type="protein sequence ID" value="KAL3825237.1"/>
    <property type="molecule type" value="Genomic_DNA"/>
</dbReference>
<dbReference type="PANTHER" id="PTHR12161:SF13">
    <property type="entry name" value="REGULATOR OF VPS4 ACTIVITY IN THE MVB PATHWAY PROTEIN"/>
    <property type="match status" value="1"/>
</dbReference>
<feature type="compositionally biased region" description="Basic and acidic residues" evidence="3">
    <location>
        <begin position="516"/>
        <end position="528"/>
    </location>
</feature>
<keyword evidence="5" id="KW-1185">Reference proteome</keyword>
<dbReference type="Gene3D" id="1.20.1260.60">
    <property type="entry name" value="Vacuolar protein sorting-associated protein Ist1"/>
    <property type="match status" value="1"/>
</dbReference>
<feature type="compositionally biased region" description="Polar residues" evidence="3">
    <location>
        <begin position="1056"/>
        <end position="1065"/>
    </location>
</feature>
<keyword evidence="2" id="KW-0175">Coiled coil</keyword>
<feature type="compositionally biased region" description="Polar residues" evidence="3">
    <location>
        <begin position="984"/>
        <end position="998"/>
    </location>
</feature>
<dbReference type="Proteomes" id="UP001634393">
    <property type="component" value="Unassembled WGS sequence"/>
</dbReference>
<feature type="compositionally biased region" description="Acidic residues" evidence="3">
    <location>
        <begin position="628"/>
        <end position="640"/>
    </location>
</feature>
<evidence type="ECO:0000313" key="4">
    <source>
        <dbReference type="EMBL" id="KAL3825237.1"/>
    </source>
</evidence>